<organism evidence="1 2">
    <name type="scientific">Herbaspirillum aquaticum</name>
    <dbReference type="NCBI Taxonomy" id="568783"/>
    <lineage>
        <taxon>Bacteria</taxon>
        <taxon>Pseudomonadati</taxon>
        <taxon>Pseudomonadota</taxon>
        <taxon>Betaproteobacteria</taxon>
        <taxon>Burkholderiales</taxon>
        <taxon>Oxalobacteraceae</taxon>
        <taxon>Herbaspirillum</taxon>
    </lineage>
</organism>
<evidence type="ECO:0000313" key="2">
    <source>
        <dbReference type="Proteomes" id="UP000214747"/>
    </source>
</evidence>
<proteinExistence type="predicted"/>
<comment type="caution">
    <text evidence="1">The sequence shown here is derived from an EMBL/GenBank/DDBJ whole genome shotgun (WGS) entry which is preliminary data.</text>
</comment>
<dbReference type="Proteomes" id="UP000214747">
    <property type="component" value="Unassembled WGS sequence"/>
</dbReference>
<name>A0A225SV11_9BURK</name>
<keyword evidence="2" id="KW-1185">Reference proteome</keyword>
<evidence type="ECO:0008006" key="3">
    <source>
        <dbReference type="Google" id="ProtNLM"/>
    </source>
</evidence>
<dbReference type="RefSeq" id="WP_088754975.1">
    <property type="nucleotide sequence ID" value="NZ_NJGV01000007.1"/>
</dbReference>
<sequence>MPDQFWSAAECAKPMKPFDICPNCAGQGTVHYVVSTENRTFGGETFIVPVQYFSCERCTERFQTMEMEDSLVKAREMYWAKQCNSEK</sequence>
<reference evidence="1 2" key="1">
    <citation type="journal article" date="2010" name="Int. J. Syst. Evol. Microbiol.">
        <title>Reclassification of Herbaspirillum putei as a later heterotypic synonym of Herbaspirillum huttiense, with the description of H. huttiense subsp. huttiense subsp. nov. and H. huttiense subsp. putei subsp. nov., comb. nov., and description of Herbaspirillum aquaticum sp. nov.</title>
        <authorList>
            <person name="Dobritsa A.P."/>
            <person name="Reddy M.C."/>
            <person name="Samadpour M."/>
        </authorList>
    </citation>
    <scope>NUCLEOTIDE SEQUENCE [LARGE SCALE GENOMIC DNA]</scope>
    <source>
        <strain evidence="1 2">IEH 4430</strain>
    </source>
</reference>
<accession>A0A225SV11</accession>
<gene>
    <name evidence="1" type="ORF">CEJ45_09985</name>
</gene>
<dbReference type="AlphaFoldDB" id="A0A225SV11"/>
<protein>
    <recommendedName>
        <fullName evidence="3">YgiT-type zinc finger domain-containing protein</fullName>
    </recommendedName>
</protein>
<evidence type="ECO:0000313" key="1">
    <source>
        <dbReference type="EMBL" id="OWY35068.1"/>
    </source>
</evidence>
<dbReference type="EMBL" id="NJGV01000007">
    <property type="protein sequence ID" value="OWY35068.1"/>
    <property type="molecule type" value="Genomic_DNA"/>
</dbReference>